<evidence type="ECO:0000313" key="2">
    <source>
        <dbReference type="EMBL" id="KZV46623.1"/>
    </source>
</evidence>
<feature type="compositionally biased region" description="Basic and acidic residues" evidence="1">
    <location>
        <begin position="89"/>
        <end position="100"/>
    </location>
</feature>
<dbReference type="EMBL" id="KQ995457">
    <property type="protein sequence ID" value="KZV46623.1"/>
    <property type="molecule type" value="Genomic_DNA"/>
</dbReference>
<keyword evidence="3" id="KW-1185">Reference proteome</keyword>
<sequence>MRIQQMRRGASYGMSCDDISLDVITISRWLSIDEAKREEKKRRHVDIQQMAQRIEGRAKCSSRDVKSAAKHLTNYQSWMSTAELNSNGESDKKPAKEKDANLSGNGAHAQKVVSGIRGADECSAGEAGESRSRGVYQAPSAKEGNVETTKTAEEQAVNKEQSIVRSGPEQPAQEPLTSAGYHGFSAGRGVDSAGNARGVFVLGVSHYEPSRVAPTSHEMGNSRLSDLLCIWYRVLRRVGSSHIITHLVIAVDYRQSGPRPNPRFLRQAALEALTRSARTNTPRKTRPEQFPAKIVGGGGGAWGGCGGVS</sequence>
<evidence type="ECO:0000313" key="3">
    <source>
        <dbReference type="Proteomes" id="UP000250235"/>
    </source>
</evidence>
<proteinExistence type="predicted"/>
<accession>A0A2Z7CIT4</accession>
<evidence type="ECO:0000256" key="1">
    <source>
        <dbReference type="SAM" id="MobiDB-lite"/>
    </source>
</evidence>
<organism evidence="2 3">
    <name type="scientific">Dorcoceras hygrometricum</name>
    <dbReference type="NCBI Taxonomy" id="472368"/>
    <lineage>
        <taxon>Eukaryota</taxon>
        <taxon>Viridiplantae</taxon>
        <taxon>Streptophyta</taxon>
        <taxon>Embryophyta</taxon>
        <taxon>Tracheophyta</taxon>
        <taxon>Spermatophyta</taxon>
        <taxon>Magnoliopsida</taxon>
        <taxon>eudicotyledons</taxon>
        <taxon>Gunneridae</taxon>
        <taxon>Pentapetalae</taxon>
        <taxon>asterids</taxon>
        <taxon>lamiids</taxon>
        <taxon>Lamiales</taxon>
        <taxon>Gesneriaceae</taxon>
        <taxon>Didymocarpoideae</taxon>
        <taxon>Trichosporeae</taxon>
        <taxon>Loxocarpinae</taxon>
        <taxon>Dorcoceras</taxon>
    </lineage>
</organism>
<feature type="region of interest" description="Disordered" evidence="1">
    <location>
        <begin position="80"/>
        <end position="175"/>
    </location>
</feature>
<gene>
    <name evidence="2" type="ORF">F511_39232</name>
</gene>
<dbReference type="Proteomes" id="UP000250235">
    <property type="component" value="Unassembled WGS sequence"/>
</dbReference>
<protein>
    <submittedName>
        <fullName evidence="2">Uncharacterized protein</fullName>
    </submittedName>
</protein>
<reference evidence="2 3" key="1">
    <citation type="journal article" date="2015" name="Proc. Natl. Acad. Sci. U.S.A.">
        <title>The resurrection genome of Boea hygrometrica: A blueprint for survival of dehydration.</title>
        <authorList>
            <person name="Xiao L."/>
            <person name="Yang G."/>
            <person name="Zhang L."/>
            <person name="Yang X."/>
            <person name="Zhao S."/>
            <person name="Ji Z."/>
            <person name="Zhou Q."/>
            <person name="Hu M."/>
            <person name="Wang Y."/>
            <person name="Chen M."/>
            <person name="Xu Y."/>
            <person name="Jin H."/>
            <person name="Xiao X."/>
            <person name="Hu G."/>
            <person name="Bao F."/>
            <person name="Hu Y."/>
            <person name="Wan P."/>
            <person name="Li L."/>
            <person name="Deng X."/>
            <person name="Kuang T."/>
            <person name="Xiang C."/>
            <person name="Zhu J.K."/>
            <person name="Oliver M.J."/>
            <person name="He Y."/>
        </authorList>
    </citation>
    <scope>NUCLEOTIDE SEQUENCE [LARGE SCALE GENOMIC DNA]</scope>
    <source>
        <strain evidence="3">cv. XS01</strain>
    </source>
</reference>
<name>A0A2Z7CIT4_9LAMI</name>
<dbReference type="AlphaFoldDB" id="A0A2Z7CIT4"/>